<evidence type="ECO:0000256" key="6">
    <source>
        <dbReference type="ARBA" id="ARBA00023065"/>
    </source>
</evidence>
<dbReference type="AlphaFoldDB" id="A0A0S2KMN6"/>
<feature type="transmembrane region" description="Helical" evidence="11">
    <location>
        <begin position="6"/>
        <end position="23"/>
    </location>
</feature>
<evidence type="ECO:0000256" key="9">
    <source>
        <dbReference type="ARBA" id="ARBA00035120"/>
    </source>
</evidence>
<comment type="catalytic activity">
    <reaction evidence="10">
        <text>fluoride(in) = fluoride(out)</text>
        <dbReference type="Rhea" id="RHEA:76159"/>
        <dbReference type="ChEBI" id="CHEBI:17051"/>
    </reaction>
    <physiologicalReaction direction="left-to-right" evidence="10">
        <dbReference type="Rhea" id="RHEA:76160"/>
    </physiologicalReaction>
</comment>
<reference evidence="13" key="1">
    <citation type="submission" date="2015-11" db="EMBL/GenBank/DDBJ databases">
        <authorList>
            <person name="Holder M.E."/>
            <person name="Ajami N.J."/>
            <person name="Petrosino J.F."/>
        </authorList>
    </citation>
    <scope>NUCLEOTIDE SEQUENCE [LARGE SCALE GENOMIC DNA]</scope>
    <source>
        <strain evidence="13">F0113</strain>
    </source>
</reference>
<evidence type="ECO:0000256" key="4">
    <source>
        <dbReference type="ARBA" id="ARBA00022692"/>
    </source>
</evidence>
<evidence type="ECO:0000256" key="5">
    <source>
        <dbReference type="ARBA" id="ARBA00022989"/>
    </source>
</evidence>
<dbReference type="GO" id="GO:0062054">
    <property type="term" value="F:fluoride channel activity"/>
    <property type="evidence" value="ECO:0007669"/>
    <property type="project" value="UniProtKB-UniRule"/>
</dbReference>
<evidence type="ECO:0000256" key="2">
    <source>
        <dbReference type="ARBA" id="ARBA00022475"/>
    </source>
</evidence>
<gene>
    <name evidence="11" type="primary">fluC</name>
    <name evidence="11" type="synonym">crcB</name>
    <name evidence="12" type="ORF">AS203_10945</name>
</gene>
<sequence length="127" mass="13733">MTIRNILLVAFGGALGSTFRFLVSKLLQGRVNTDFPVGTMAVNLIGCLLIGLFYGLSERTGLISAEWRLFLIVGICGGFTTFSTFMNDSLQLLSADRILFAALYTAGSVFIGLLSVFVGMQLTRLLP</sequence>
<dbReference type="Pfam" id="PF02537">
    <property type="entry name" value="CRCB"/>
    <property type="match status" value="1"/>
</dbReference>
<keyword evidence="11" id="KW-0915">Sodium</keyword>
<dbReference type="NCBIfam" id="TIGR00494">
    <property type="entry name" value="crcB"/>
    <property type="match status" value="1"/>
</dbReference>
<name>A0A0S2KMN6_9BACT</name>
<keyword evidence="11" id="KW-0813">Transport</keyword>
<comment type="function">
    <text evidence="11">Fluoride-specific ion channel. Important for reducing fluoride concentration in the cell, thus reducing its toxicity.</text>
</comment>
<feature type="transmembrane region" description="Helical" evidence="11">
    <location>
        <begin position="35"/>
        <end position="55"/>
    </location>
</feature>
<comment type="subcellular location">
    <subcellularLocation>
        <location evidence="1 11">Cell membrane</location>
        <topology evidence="1 11">Multi-pass membrane protein</topology>
    </subcellularLocation>
</comment>
<keyword evidence="11" id="KW-0479">Metal-binding</keyword>
<evidence type="ECO:0000313" key="13">
    <source>
        <dbReference type="Proteomes" id="UP000056252"/>
    </source>
</evidence>
<evidence type="ECO:0000256" key="10">
    <source>
        <dbReference type="ARBA" id="ARBA00035585"/>
    </source>
</evidence>
<dbReference type="RefSeq" id="WP_025065598.1">
    <property type="nucleotide sequence ID" value="NZ_CP013195.1"/>
</dbReference>
<evidence type="ECO:0000256" key="1">
    <source>
        <dbReference type="ARBA" id="ARBA00004651"/>
    </source>
</evidence>
<comment type="similarity">
    <text evidence="9 11">Belongs to the fluoride channel Fluc/FEX (TC 1.A.43) family.</text>
</comment>
<keyword evidence="6 11" id="KW-0406">Ion transport</keyword>
<dbReference type="InterPro" id="IPR003691">
    <property type="entry name" value="FluC"/>
</dbReference>
<proteinExistence type="inferred from homology"/>
<keyword evidence="2 11" id="KW-1003">Cell membrane</keyword>
<comment type="activity regulation">
    <text evidence="11">Na(+) is not transported, but it plays an essential structural role and its presence is essential for fluoride channel function.</text>
</comment>
<keyword evidence="5 11" id="KW-1133">Transmembrane helix</keyword>
<protein>
    <recommendedName>
        <fullName evidence="11">Fluoride-specific ion channel FluC</fullName>
    </recommendedName>
</protein>
<dbReference type="GO" id="GO:0005886">
    <property type="term" value="C:plasma membrane"/>
    <property type="evidence" value="ECO:0007669"/>
    <property type="project" value="UniProtKB-SubCell"/>
</dbReference>
<dbReference type="PANTHER" id="PTHR28259:SF1">
    <property type="entry name" value="FLUORIDE EXPORT PROTEIN 1-RELATED"/>
    <property type="match status" value="1"/>
</dbReference>
<evidence type="ECO:0000256" key="3">
    <source>
        <dbReference type="ARBA" id="ARBA00022519"/>
    </source>
</evidence>
<dbReference type="EMBL" id="CP013195">
    <property type="protein sequence ID" value="ALO49533.1"/>
    <property type="molecule type" value="Genomic_DNA"/>
</dbReference>
<feature type="transmembrane region" description="Helical" evidence="11">
    <location>
        <begin position="98"/>
        <end position="120"/>
    </location>
</feature>
<keyword evidence="13" id="KW-1185">Reference proteome</keyword>
<dbReference type="OrthoDB" id="9815830at2"/>
<dbReference type="GO" id="GO:0046872">
    <property type="term" value="F:metal ion binding"/>
    <property type="evidence" value="ECO:0007669"/>
    <property type="project" value="UniProtKB-KW"/>
</dbReference>
<dbReference type="STRING" id="76123.AS203_10945"/>
<organism evidence="12 13">
    <name type="scientific">Hoylesella enoeca</name>
    <dbReference type="NCBI Taxonomy" id="76123"/>
    <lineage>
        <taxon>Bacteria</taxon>
        <taxon>Pseudomonadati</taxon>
        <taxon>Bacteroidota</taxon>
        <taxon>Bacteroidia</taxon>
        <taxon>Bacteroidales</taxon>
        <taxon>Prevotellaceae</taxon>
        <taxon>Hoylesella</taxon>
    </lineage>
</organism>
<dbReference type="KEGG" id="peo:AS203_10945"/>
<feature type="binding site" evidence="11">
    <location>
        <position position="80"/>
    </location>
    <ligand>
        <name>Na(+)</name>
        <dbReference type="ChEBI" id="CHEBI:29101"/>
        <note>structural</note>
    </ligand>
</feature>
<accession>A0A0S2KMN6</accession>
<dbReference type="HAMAP" id="MF_00454">
    <property type="entry name" value="FluC"/>
    <property type="match status" value="1"/>
</dbReference>
<keyword evidence="7 11" id="KW-0472">Membrane</keyword>
<evidence type="ECO:0000256" key="11">
    <source>
        <dbReference type="HAMAP-Rule" id="MF_00454"/>
    </source>
</evidence>
<feature type="binding site" evidence="11">
    <location>
        <position position="77"/>
    </location>
    <ligand>
        <name>Na(+)</name>
        <dbReference type="ChEBI" id="CHEBI:29101"/>
        <note>structural</note>
    </ligand>
</feature>
<feature type="transmembrane region" description="Helical" evidence="11">
    <location>
        <begin position="67"/>
        <end position="86"/>
    </location>
</feature>
<dbReference type="PANTHER" id="PTHR28259">
    <property type="entry name" value="FLUORIDE EXPORT PROTEIN 1-RELATED"/>
    <property type="match status" value="1"/>
</dbReference>
<dbReference type="GO" id="GO:0140114">
    <property type="term" value="P:cellular detoxification of fluoride"/>
    <property type="evidence" value="ECO:0007669"/>
    <property type="project" value="UniProtKB-UniRule"/>
</dbReference>
<keyword evidence="4 11" id="KW-0812">Transmembrane</keyword>
<keyword evidence="8 11" id="KW-0407">Ion channel</keyword>
<dbReference type="Proteomes" id="UP000056252">
    <property type="component" value="Chromosome"/>
</dbReference>
<evidence type="ECO:0000256" key="8">
    <source>
        <dbReference type="ARBA" id="ARBA00023303"/>
    </source>
</evidence>
<evidence type="ECO:0000256" key="7">
    <source>
        <dbReference type="ARBA" id="ARBA00023136"/>
    </source>
</evidence>
<dbReference type="eggNOG" id="COG0239">
    <property type="taxonomic scope" value="Bacteria"/>
</dbReference>
<evidence type="ECO:0000313" key="12">
    <source>
        <dbReference type="EMBL" id="ALO49533.1"/>
    </source>
</evidence>
<keyword evidence="3" id="KW-0997">Cell inner membrane</keyword>